<dbReference type="HOGENOM" id="CLU_104083_3_0_10"/>
<accession>B6YQ40</accession>
<evidence type="ECO:0000256" key="1">
    <source>
        <dbReference type="ARBA" id="ARBA00022679"/>
    </source>
</evidence>
<dbReference type="KEGG" id="aps:CFPG_049"/>
<dbReference type="GO" id="GO:0000287">
    <property type="term" value="F:magnesium ion binding"/>
    <property type="evidence" value="ECO:0007669"/>
    <property type="project" value="InterPro"/>
</dbReference>
<dbReference type="EMBL" id="AP010656">
    <property type="protein sequence ID" value="BAG83312.1"/>
    <property type="molecule type" value="Genomic_DNA"/>
</dbReference>
<dbReference type="InterPro" id="IPR008278">
    <property type="entry name" value="4-PPantetheinyl_Trfase_dom"/>
</dbReference>
<dbReference type="eggNOG" id="COG2091">
    <property type="taxonomic scope" value="Bacteria"/>
</dbReference>
<dbReference type="Gene3D" id="3.90.470.20">
    <property type="entry name" value="4'-phosphopantetheinyl transferase domain"/>
    <property type="match status" value="2"/>
</dbReference>
<name>B6YQ40_AZOPC</name>
<gene>
    <name evidence="3" type="ordered locus">CFPG_049</name>
</gene>
<evidence type="ECO:0000313" key="3">
    <source>
        <dbReference type="EMBL" id="BAG83312.1"/>
    </source>
</evidence>
<dbReference type="SUPFAM" id="SSF56214">
    <property type="entry name" value="4'-phosphopantetheinyl transferase"/>
    <property type="match status" value="2"/>
</dbReference>
<reference evidence="4" key="1">
    <citation type="journal article" date="2008" name="Science">
        <title>Genome of an endosymbiont coupling N2 fixation to cellulolysis within RT protist cells in termite gut.</title>
        <authorList>
            <person name="Hongoh Y."/>
            <person name="Sharma V.K."/>
            <person name="Prakash T."/>
            <person name="Noda S."/>
            <person name="Toh H."/>
            <person name="Taylor T.D."/>
            <person name="Kudo T."/>
            <person name="Sakaki Y."/>
            <person name="Toyoda A."/>
            <person name="Hattori M."/>
            <person name="Ohkuma M."/>
        </authorList>
    </citation>
    <scope>NUCLEOTIDE SEQUENCE [LARGE SCALE GENOMIC DNA]</scope>
</reference>
<sequence>MIHIMPTDNSKCRIGVISIDKMSNELLAELENWDWYCRKLRRMREMRKQEWLATRVLLKKLIGEEKEIIYTNSGKPYFRDKQFYIGISHTRGYAAVILNEEKPVSIDIEYISSRIEKIQDRFMNKMEKNNLSQKNPLVHMLLHWSAKETLCKFFGGGKVEFKTQFHINPFEPVIGECTNFTAYETLTKNCQLFTIKYSITKNYVLCFLS</sequence>
<proteinExistence type="predicted"/>
<dbReference type="Pfam" id="PF01648">
    <property type="entry name" value="ACPS"/>
    <property type="match status" value="1"/>
</dbReference>
<dbReference type="AlphaFoldDB" id="B6YQ40"/>
<dbReference type="RefSeq" id="WP_012573073.1">
    <property type="nucleotide sequence ID" value="NC_011565.1"/>
</dbReference>
<keyword evidence="4" id="KW-1185">Reference proteome</keyword>
<keyword evidence="1" id="KW-0808">Transferase</keyword>
<protein>
    <recommendedName>
        <fullName evidence="2">4'-phosphopantetheinyl transferase domain-containing protein</fullName>
    </recommendedName>
</protein>
<feature type="domain" description="4'-phosphopantetheinyl transferase" evidence="2">
    <location>
        <begin position="104"/>
        <end position="162"/>
    </location>
</feature>
<dbReference type="Proteomes" id="UP000000723">
    <property type="component" value="Chromosome"/>
</dbReference>
<dbReference type="STRING" id="511995.CFPG_049"/>
<evidence type="ECO:0000259" key="2">
    <source>
        <dbReference type="Pfam" id="PF01648"/>
    </source>
</evidence>
<organism evidence="3 4">
    <name type="scientific">Azobacteroides pseudotrichonymphae genomovar. CFP2</name>
    <dbReference type="NCBI Taxonomy" id="511995"/>
    <lineage>
        <taxon>Bacteria</taxon>
        <taxon>Pseudomonadati</taxon>
        <taxon>Bacteroidota</taxon>
        <taxon>Bacteroidia</taxon>
        <taxon>Bacteroidales</taxon>
        <taxon>Candidatus Azobacteroides</taxon>
    </lineage>
</organism>
<evidence type="ECO:0000313" key="4">
    <source>
        <dbReference type="Proteomes" id="UP000000723"/>
    </source>
</evidence>
<dbReference type="GO" id="GO:0008897">
    <property type="term" value="F:holo-[acyl-carrier-protein] synthase activity"/>
    <property type="evidence" value="ECO:0007669"/>
    <property type="project" value="InterPro"/>
</dbReference>
<dbReference type="InterPro" id="IPR037143">
    <property type="entry name" value="4-PPantetheinyl_Trfase_dom_sf"/>
</dbReference>